<dbReference type="EMBL" id="CP101527">
    <property type="protein sequence ID" value="UZW75338.1"/>
    <property type="molecule type" value="Genomic_DNA"/>
</dbReference>
<evidence type="ECO:0000313" key="1">
    <source>
        <dbReference type="EMBL" id="UZW75338.1"/>
    </source>
</evidence>
<organism evidence="1 2">
    <name type="scientific">Alkalimarinus sediminis</name>
    <dbReference type="NCBI Taxonomy" id="1632866"/>
    <lineage>
        <taxon>Bacteria</taxon>
        <taxon>Pseudomonadati</taxon>
        <taxon>Pseudomonadota</taxon>
        <taxon>Gammaproteobacteria</taxon>
        <taxon>Alteromonadales</taxon>
        <taxon>Alteromonadaceae</taxon>
        <taxon>Alkalimarinus</taxon>
    </lineage>
</organism>
<sequence>MKHNKYVKLMSRTFGLWLLVLFSMQVNAYSYSEAGKEPLIEGREALMGALLTNDNPKALSVLEGLNPELVELENEMSIKVVGSLNEAVKKGDRSAVIHLMNKVFAEEIKRRLNSAEANINDYQKSKILVAKSKRFLDTIIVELDDDEADTAAQSIKRCLKALGNPGVFGAGAVPADLEQFKKSKQTLFSALSSFE</sequence>
<protein>
    <submittedName>
        <fullName evidence="1">Uncharacterized protein</fullName>
    </submittedName>
</protein>
<dbReference type="Proteomes" id="UP001164472">
    <property type="component" value="Chromosome"/>
</dbReference>
<keyword evidence="2" id="KW-1185">Reference proteome</keyword>
<proteinExistence type="predicted"/>
<dbReference type="KEGG" id="asem:NNL22_01645"/>
<accession>A0A9E8KPG2</accession>
<dbReference type="AlphaFoldDB" id="A0A9E8KPG2"/>
<reference evidence="1" key="1">
    <citation type="submission" date="2022-07" db="EMBL/GenBank/DDBJ databases">
        <title>Alkalimarinus sp. nov., isolated from gut of a Alitta virens.</title>
        <authorList>
            <person name="Yang A.I."/>
            <person name="Shin N.-R."/>
        </authorList>
    </citation>
    <scope>NUCLEOTIDE SEQUENCE</scope>
    <source>
        <strain evidence="1">FA028</strain>
    </source>
</reference>
<name>A0A9E8KPG2_9ALTE</name>
<evidence type="ECO:0000313" key="2">
    <source>
        <dbReference type="Proteomes" id="UP001164472"/>
    </source>
</evidence>
<gene>
    <name evidence="1" type="ORF">NNL22_01645</name>
</gene>
<dbReference type="RefSeq" id="WP_251810776.1">
    <property type="nucleotide sequence ID" value="NZ_CP101527.1"/>
</dbReference>